<keyword evidence="2" id="KW-0238">DNA-binding</keyword>
<keyword evidence="4" id="KW-0539">Nucleus</keyword>
<organism evidence="7 8">
    <name type="scientific">Chloropicon primus</name>
    <dbReference type="NCBI Taxonomy" id="1764295"/>
    <lineage>
        <taxon>Eukaryota</taxon>
        <taxon>Viridiplantae</taxon>
        <taxon>Chlorophyta</taxon>
        <taxon>Chloropicophyceae</taxon>
        <taxon>Chloropicales</taxon>
        <taxon>Chloropicaceae</taxon>
        <taxon>Chloropicon</taxon>
    </lineage>
</organism>
<dbReference type="InterPro" id="IPR003035">
    <property type="entry name" value="RWP-RK_dom"/>
</dbReference>
<reference evidence="7 8" key="1">
    <citation type="submission" date="2018-07" db="EMBL/GenBank/DDBJ databases">
        <title>The complete nuclear genome of the prasinophyte Chloropicon primus (CCMP1205).</title>
        <authorList>
            <person name="Pombert J.-F."/>
            <person name="Otis C."/>
            <person name="Turmel M."/>
            <person name="Lemieux C."/>
        </authorList>
    </citation>
    <scope>NUCLEOTIDE SEQUENCE [LARGE SCALE GENOMIC DNA]</scope>
    <source>
        <strain evidence="7 8">CCMP1205</strain>
    </source>
</reference>
<feature type="region of interest" description="Disordered" evidence="5">
    <location>
        <begin position="139"/>
        <end position="161"/>
    </location>
</feature>
<dbReference type="Pfam" id="PF02042">
    <property type="entry name" value="RWP-RK"/>
    <property type="match status" value="1"/>
</dbReference>
<feature type="compositionally biased region" description="Basic residues" evidence="5">
    <location>
        <begin position="141"/>
        <end position="152"/>
    </location>
</feature>
<accession>A0A5B8MLI7</accession>
<evidence type="ECO:0000313" key="7">
    <source>
        <dbReference type="EMBL" id="QDZ21289.1"/>
    </source>
</evidence>
<gene>
    <name evidence="7" type="ORF">A3770_05p38070</name>
</gene>
<dbReference type="OrthoDB" id="6270329at2759"/>
<sequence length="492" mass="56466">MSNTDGEIPPKKLSNRKIYLSREEIESVNNLSVRDGAQRLGVSTFTLRKRRMEMCIPPGEVIRKERCDKVAFNKDDIIRYGHLPQEEACKYLNMSVRTLRKRCREVGLVRWPYQPPKGRGNKVGRMPGPVFHKVDHDAKAMKRAKRGPHGKRGAMYEGPGDYSDEDFVPSHLVELPGDTERATSHLQGNVPSTSAQPRYSSRAPGREHAPSSSPAELEEVLRESKYFNKLFEMDKAMREQALETKIKSKSTEELLSDCQGFQNVMLSENTLHKINMVEMERITKTFDEVKQRLKDQLDSAKKSSNAAKAKGGRGRGPPEDDGRGKTQPQFEDSDHHPHHHHPHHHHPHHHHHRQEHQHYSVSQQSQRKAEGSPIERPMEKPAEQPQMYPYPSEQNRYEAYFAVLSKYLGNSIAKTLLQEHEEGISSLYYDSDAIAAWMIGLGYFGEGWSESAFNDLEQKILSKELDPLPILDRFLKSYGLDWPPRIRLRSKD</sequence>
<proteinExistence type="predicted"/>
<feature type="region of interest" description="Disordered" evidence="5">
    <location>
        <begin position="182"/>
        <end position="218"/>
    </location>
</feature>
<dbReference type="EMBL" id="CP031038">
    <property type="protein sequence ID" value="QDZ21289.1"/>
    <property type="molecule type" value="Genomic_DNA"/>
</dbReference>
<evidence type="ECO:0000259" key="6">
    <source>
        <dbReference type="PROSITE" id="PS51519"/>
    </source>
</evidence>
<name>A0A5B8MLI7_9CHLO</name>
<evidence type="ECO:0000256" key="3">
    <source>
        <dbReference type="ARBA" id="ARBA00023163"/>
    </source>
</evidence>
<dbReference type="GO" id="GO:0003677">
    <property type="term" value="F:DNA binding"/>
    <property type="evidence" value="ECO:0007669"/>
    <property type="project" value="UniProtKB-KW"/>
</dbReference>
<keyword evidence="3" id="KW-0804">Transcription</keyword>
<evidence type="ECO:0000256" key="5">
    <source>
        <dbReference type="SAM" id="MobiDB-lite"/>
    </source>
</evidence>
<evidence type="ECO:0000313" key="8">
    <source>
        <dbReference type="Proteomes" id="UP000316726"/>
    </source>
</evidence>
<feature type="compositionally biased region" description="Polar residues" evidence="5">
    <location>
        <begin position="184"/>
        <end position="199"/>
    </location>
</feature>
<dbReference type="Proteomes" id="UP000316726">
    <property type="component" value="Chromosome 5"/>
</dbReference>
<dbReference type="AlphaFoldDB" id="A0A5B8MLI7"/>
<feature type="domain" description="RWP-RK" evidence="6">
    <location>
        <begin position="57"/>
        <end position="140"/>
    </location>
</feature>
<feature type="region of interest" description="Disordered" evidence="5">
    <location>
        <begin position="293"/>
        <end position="390"/>
    </location>
</feature>
<evidence type="ECO:0000256" key="1">
    <source>
        <dbReference type="ARBA" id="ARBA00023015"/>
    </source>
</evidence>
<evidence type="ECO:0000256" key="2">
    <source>
        <dbReference type="ARBA" id="ARBA00023125"/>
    </source>
</evidence>
<evidence type="ECO:0000256" key="4">
    <source>
        <dbReference type="ARBA" id="ARBA00023242"/>
    </source>
</evidence>
<dbReference type="PROSITE" id="PS51519">
    <property type="entry name" value="RWP_RK"/>
    <property type="match status" value="1"/>
</dbReference>
<protein>
    <recommendedName>
        <fullName evidence="6">RWP-RK domain-containing protein</fullName>
    </recommendedName>
</protein>
<keyword evidence="1" id="KW-0805">Transcription regulation</keyword>
<feature type="compositionally biased region" description="Basic residues" evidence="5">
    <location>
        <begin position="336"/>
        <end position="355"/>
    </location>
</feature>
<keyword evidence="8" id="KW-1185">Reference proteome</keyword>